<evidence type="ECO:0000313" key="2">
    <source>
        <dbReference type="Proteomes" id="UP000500938"/>
    </source>
</evidence>
<organism evidence="1 2">
    <name type="scientific">Gemmatimonas groenlandica</name>
    <dbReference type="NCBI Taxonomy" id="2732249"/>
    <lineage>
        <taxon>Bacteria</taxon>
        <taxon>Pseudomonadati</taxon>
        <taxon>Gemmatimonadota</taxon>
        <taxon>Gemmatimonadia</taxon>
        <taxon>Gemmatimonadales</taxon>
        <taxon>Gemmatimonadaceae</taxon>
        <taxon>Gemmatimonas</taxon>
    </lineage>
</organism>
<dbReference type="KEGG" id="ggr:HKW67_16565"/>
<dbReference type="SUPFAM" id="SSF53335">
    <property type="entry name" value="S-adenosyl-L-methionine-dependent methyltransferases"/>
    <property type="match status" value="1"/>
</dbReference>
<accession>A0A6M4IU45</accession>
<evidence type="ECO:0008006" key="3">
    <source>
        <dbReference type="Google" id="ProtNLM"/>
    </source>
</evidence>
<gene>
    <name evidence="1" type="ORF">HKW67_16565</name>
</gene>
<dbReference type="EMBL" id="CP053085">
    <property type="protein sequence ID" value="QJR37016.1"/>
    <property type="molecule type" value="Genomic_DNA"/>
</dbReference>
<dbReference type="Gene3D" id="3.40.50.150">
    <property type="entry name" value="Vaccinia Virus protein VP39"/>
    <property type="match status" value="1"/>
</dbReference>
<dbReference type="InterPro" id="IPR029063">
    <property type="entry name" value="SAM-dependent_MTases_sf"/>
</dbReference>
<sequence>MRDRDFHSFVAADYDAVRTALWAHRAPGARFLEWGSASGVITIMADMMGFDAYGIELDASLVTTARALAGRFDSQAKFVTGSFLPTGYKRLGGDDASDTIGDGPSGYLQLGLALDDFDVVFGYPWDDDAPLMHDLMRQYGRRDALLLLNDTERGVRAFRSGRELTTPR</sequence>
<proteinExistence type="predicted"/>
<keyword evidence="2" id="KW-1185">Reference proteome</keyword>
<reference evidence="1 2" key="1">
    <citation type="submission" date="2020-05" db="EMBL/GenBank/DDBJ databases">
        <title>Complete genome sequence of Gemmatimonas greenlandica TET16.</title>
        <authorList>
            <person name="Zeng Y."/>
        </authorList>
    </citation>
    <scope>NUCLEOTIDE SEQUENCE [LARGE SCALE GENOMIC DNA]</scope>
    <source>
        <strain evidence="1 2">TET16</strain>
    </source>
</reference>
<evidence type="ECO:0000313" key="1">
    <source>
        <dbReference type="EMBL" id="QJR37016.1"/>
    </source>
</evidence>
<dbReference type="AlphaFoldDB" id="A0A6M4IU45"/>
<dbReference type="Proteomes" id="UP000500938">
    <property type="component" value="Chromosome"/>
</dbReference>
<name>A0A6M4IU45_9BACT</name>
<dbReference type="RefSeq" id="WP_171226449.1">
    <property type="nucleotide sequence ID" value="NZ_CP053085.1"/>
</dbReference>
<protein>
    <recommendedName>
        <fullName evidence="3">Class I SAM-dependent methyltransferase</fullName>
    </recommendedName>
</protein>